<dbReference type="SUPFAM" id="SSF48264">
    <property type="entry name" value="Cytochrome P450"/>
    <property type="match status" value="1"/>
</dbReference>
<keyword evidence="7 9" id="KW-0503">Monooxygenase</keyword>
<dbReference type="EMBL" id="MSZS01000006">
    <property type="protein sequence ID" value="PKX91351.1"/>
    <property type="molecule type" value="Genomic_DNA"/>
</dbReference>
<keyword evidence="6 8" id="KW-0408">Iron</keyword>
<dbReference type="RefSeq" id="XP_024679946.1">
    <property type="nucleotide sequence ID" value="XM_024825054.1"/>
</dbReference>
<dbReference type="InterPro" id="IPR047146">
    <property type="entry name" value="Cyt_P450_E_CYP52_fungi"/>
</dbReference>
<feature type="transmembrane region" description="Helical" evidence="10">
    <location>
        <begin position="12"/>
        <end position="30"/>
    </location>
</feature>
<dbReference type="PROSITE" id="PS00086">
    <property type="entry name" value="CYTOCHROME_P450"/>
    <property type="match status" value="1"/>
</dbReference>
<proteinExistence type="inferred from homology"/>
<evidence type="ECO:0000256" key="10">
    <source>
        <dbReference type="SAM" id="Phobius"/>
    </source>
</evidence>
<keyword evidence="10" id="KW-0472">Membrane</keyword>
<evidence type="ECO:0000256" key="5">
    <source>
        <dbReference type="ARBA" id="ARBA00023002"/>
    </source>
</evidence>
<name>A0A2I1C190_ASPN1</name>
<dbReference type="PANTHER" id="PTHR24287:SF1">
    <property type="entry name" value="P450, PUTATIVE (EUROFUNG)-RELATED"/>
    <property type="match status" value="1"/>
</dbReference>
<evidence type="ECO:0000256" key="4">
    <source>
        <dbReference type="ARBA" id="ARBA00022723"/>
    </source>
</evidence>
<comment type="cofactor">
    <cofactor evidence="1 8">
        <name>heme</name>
        <dbReference type="ChEBI" id="CHEBI:30413"/>
    </cofactor>
</comment>
<evidence type="ECO:0000313" key="12">
    <source>
        <dbReference type="Proteomes" id="UP000234474"/>
    </source>
</evidence>
<dbReference type="InterPro" id="IPR002402">
    <property type="entry name" value="Cyt_P450_E_grp-II"/>
</dbReference>
<keyword evidence="3 8" id="KW-0349">Heme</keyword>
<dbReference type="PANTHER" id="PTHR24287">
    <property type="entry name" value="P450, PUTATIVE (EUROFUNG)-RELATED"/>
    <property type="match status" value="1"/>
</dbReference>
<comment type="similarity">
    <text evidence="2 9">Belongs to the cytochrome P450 family.</text>
</comment>
<protein>
    <submittedName>
        <fullName evidence="11">Putative cytochrome P450 family protein</fullName>
    </submittedName>
</protein>
<feature type="binding site" description="axial binding residue" evidence="8">
    <location>
        <position position="479"/>
    </location>
    <ligand>
        <name>heme</name>
        <dbReference type="ChEBI" id="CHEBI:30413"/>
    </ligand>
    <ligandPart>
        <name>Fe</name>
        <dbReference type="ChEBI" id="CHEBI:18248"/>
    </ligandPart>
</feature>
<dbReference type="InterPro" id="IPR001128">
    <property type="entry name" value="Cyt_P450"/>
</dbReference>
<organism evidence="11 12">
    <name type="scientific">Aspergillus novofumigatus (strain IBT 16806)</name>
    <dbReference type="NCBI Taxonomy" id="1392255"/>
    <lineage>
        <taxon>Eukaryota</taxon>
        <taxon>Fungi</taxon>
        <taxon>Dikarya</taxon>
        <taxon>Ascomycota</taxon>
        <taxon>Pezizomycotina</taxon>
        <taxon>Eurotiomycetes</taxon>
        <taxon>Eurotiomycetidae</taxon>
        <taxon>Eurotiales</taxon>
        <taxon>Aspergillaceae</taxon>
        <taxon>Aspergillus</taxon>
        <taxon>Aspergillus subgen. Fumigati</taxon>
    </lineage>
</organism>
<comment type="caution">
    <text evidence="11">The sequence shown here is derived from an EMBL/GenBank/DDBJ whole genome shotgun (WGS) entry which is preliminary data.</text>
</comment>
<keyword evidence="10" id="KW-1133">Transmembrane helix</keyword>
<sequence length="535" mass="60741">MSYTDNDALHFLATSLAVFIALYTLIHCIISKSIQEAAQQPPWLPESGWLGLRAMRQSLQADRTQTFLALQSERFAKMNRMTYRTRFLHRFAIHTCDPRNIQAVLGTQFNDFGLGPVRRANFRPLLGDGIFTADGPYWKHSRALLRPSFARDQISDLDLEERHVQNLLCALPVCHDGGRWTGPVDLQPLFFRLTLDSATEFLFGHSVDSQLTALLAENAASDGASGLEASFARAVNTAQQSLATRGRLQELYWLHNPASFRESCADVHSFVDGFVQIALERAASPETQLREKGAEEEAKERDKEKKYVFLDELARQTRDPVELRSQLLNILLAGRDTTASFLGWTFYLLARHQTIFYKLRQIVLRDFGTFDQPTEITFARLHACQYLQWVNRETLRLFPVVPVNARRALKDTSLPVGGGADGLSKIFIRKGQVINYSVHVMHRHRDLWGPNADEFVPERWDKRQSGWDYLPFNGGARICLGQKFALTNASYVIVRLLQRFEAIENVDSETETKHHLTLTDCSGTGVQIRLQTATS</sequence>
<accession>A0A2I1C190</accession>
<evidence type="ECO:0000256" key="3">
    <source>
        <dbReference type="ARBA" id="ARBA00022617"/>
    </source>
</evidence>
<keyword evidence="10" id="KW-0812">Transmembrane</keyword>
<dbReference type="GO" id="GO:0005506">
    <property type="term" value="F:iron ion binding"/>
    <property type="evidence" value="ECO:0007669"/>
    <property type="project" value="InterPro"/>
</dbReference>
<keyword evidence="4 8" id="KW-0479">Metal-binding</keyword>
<dbReference type="GO" id="GO:0020037">
    <property type="term" value="F:heme binding"/>
    <property type="evidence" value="ECO:0007669"/>
    <property type="project" value="InterPro"/>
</dbReference>
<dbReference type="InterPro" id="IPR002974">
    <property type="entry name" value="Cyt_P450_E_CYP52_ascomycetes"/>
</dbReference>
<evidence type="ECO:0000256" key="2">
    <source>
        <dbReference type="ARBA" id="ARBA00010617"/>
    </source>
</evidence>
<dbReference type="PRINTS" id="PR01239">
    <property type="entry name" value="EP450IICYP52"/>
</dbReference>
<dbReference type="Gene3D" id="1.10.630.10">
    <property type="entry name" value="Cytochrome P450"/>
    <property type="match status" value="1"/>
</dbReference>
<keyword evidence="5 9" id="KW-0560">Oxidoreductase</keyword>
<dbReference type="InterPro" id="IPR017972">
    <property type="entry name" value="Cyt_P450_CS"/>
</dbReference>
<dbReference type="PRINTS" id="PR00464">
    <property type="entry name" value="EP450II"/>
</dbReference>
<keyword evidence="12" id="KW-1185">Reference proteome</keyword>
<evidence type="ECO:0000256" key="6">
    <source>
        <dbReference type="ARBA" id="ARBA00023004"/>
    </source>
</evidence>
<evidence type="ECO:0000256" key="1">
    <source>
        <dbReference type="ARBA" id="ARBA00001971"/>
    </source>
</evidence>
<dbReference type="PRINTS" id="PR00385">
    <property type="entry name" value="P450"/>
</dbReference>
<dbReference type="AlphaFoldDB" id="A0A2I1C190"/>
<dbReference type="Pfam" id="PF00067">
    <property type="entry name" value="p450"/>
    <property type="match status" value="1"/>
</dbReference>
<evidence type="ECO:0000256" key="9">
    <source>
        <dbReference type="RuleBase" id="RU000461"/>
    </source>
</evidence>
<dbReference type="OrthoDB" id="1470350at2759"/>
<dbReference type="Proteomes" id="UP000234474">
    <property type="component" value="Unassembled WGS sequence"/>
</dbReference>
<dbReference type="VEuPathDB" id="FungiDB:P174DRAFT_422528"/>
<dbReference type="GO" id="GO:0016712">
    <property type="term" value="F:oxidoreductase activity, acting on paired donors, with incorporation or reduction of molecular oxygen, reduced flavin or flavoprotein as one donor, and incorporation of one atom of oxygen"/>
    <property type="evidence" value="ECO:0007669"/>
    <property type="project" value="InterPro"/>
</dbReference>
<reference evidence="12" key="1">
    <citation type="journal article" date="2018" name="Proc. Natl. Acad. Sci. U.S.A.">
        <title>Linking secondary metabolites to gene clusters through genome sequencing of six diverse Aspergillus species.</title>
        <authorList>
            <person name="Kaerboelling I."/>
            <person name="Vesth T.C."/>
            <person name="Frisvad J.C."/>
            <person name="Nybo J.L."/>
            <person name="Theobald S."/>
            <person name="Kuo A."/>
            <person name="Bowyer P."/>
            <person name="Matsuda Y."/>
            <person name="Mondo S."/>
            <person name="Lyhne E.K."/>
            <person name="Kogle M.E."/>
            <person name="Clum A."/>
            <person name="Lipzen A."/>
            <person name="Salamov A."/>
            <person name="Ngan C.Y."/>
            <person name="Daum C."/>
            <person name="Chiniquy J."/>
            <person name="Barry K."/>
            <person name="LaButti K."/>
            <person name="Haridas S."/>
            <person name="Simmons B.A."/>
            <person name="Magnuson J.K."/>
            <person name="Mortensen U.H."/>
            <person name="Larsen T.O."/>
            <person name="Grigoriev I.V."/>
            <person name="Baker S.E."/>
            <person name="Andersen M.R."/>
        </authorList>
    </citation>
    <scope>NUCLEOTIDE SEQUENCE [LARGE SCALE GENOMIC DNA]</scope>
    <source>
        <strain evidence="12">IBT 16806</strain>
    </source>
</reference>
<evidence type="ECO:0000313" key="11">
    <source>
        <dbReference type="EMBL" id="PKX91351.1"/>
    </source>
</evidence>
<dbReference type="GeneID" id="36532379"/>
<gene>
    <name evidence="11" type="ORF">P174DRAFT_422528</name>
</gene>
<dbReference type="OMA" id="VPEHYEH"/>
<evidence type="ECO:0000256" key="8">
    <source>
        <dbReference type="PIRSR" id="PIRSR602402-1"/>
    </source>
</evidence>
<evidence type="ECO:0000256" key="7">
    <source>
        <dbReference type="ARBA" id="ARBA00023033"/>
    </source>
</evidence>
<dbReference type="STRING" id="1392255.A0A2I1C190"/>
<dbReference type="InterPro" id="IPR036396">
    <property type="entry name" value="Cyt_P450_sf"/>
</dbReference>
<dbReference type="CDD" id="cd11063">
    <property type="entry name" value="CYP52"/>
    <property type="match status" value="1"/>
</dbReference>